<dbReference type="InterPro" id="IPR036890">
    <property type="entry name" value="HATPase_C_sf"/>
</dbReference>
<dbReference type="InterPro" id="IPR004358">
    <property type="entry name" value="Sig_transdc_His_kin-like_C"/>
</dbReference>
<dbReference type="SMART" id="SM00388">
    <property type="entry name" value="HisKA"/>
    <property type="match status" value="1"/>
</dbReference>
<dbReference type="NCBIfam" id="TIGR00229">
    <property type="entry name" value="sensory_box"/>
    <property type="match status" value="1"/>
</dbReference>
<dbReference type="CDD" id="cd00130">
    <property type="entry name" value="PAS"/>
    <property type="match status" value="1"/>
</dbReference>
<dbReference type="Gene3D" id="3.30.565.10">
    <property type="entry name" value="Histidine kinase-like ATPase, C-terminal domain"/>
    <property type="match status" value="1"/>
</dbReference>
<dbReference type="Gene3D" id="1.10.287.130">
    <property type="match status" value="1"/>
</dbReference>
<keyword evidence="7" id="KW-0418">Kinase</keyword>
<dbReference type="PROSITE" id="PS50112">
    <property type="entry name" value="PAS"/>
    <property type="match status" value="1"/>
</dbReference>
<dbReference type="Pfam" id="PF13426">
    <property type="entry name" value="PAS_9"/>
    <property type="match status" value="1"/>
</dbReference>
<evidence type="ECO:0000259" key="4">
    <source>
        <dbReference type="PROSITE" id="PS50109"/>
    </source>
</evidence>
<proteinExistence type="predicted"/>
<dbReference type="PROSITE" id="PS50109">
    <property type="entry name" value="HIS_KIN"/>
    <property type="match status" value="1"/>
</dbReference>
<dbReference type="InterPro" id="IPR001610">
    <property type="entry name" value="PAC"/>
</dbReference>
<dbReference type="InterPro" id="IPR035965">
    <property type="entry name" value="PAS-like_dom_sf"/>
</dbReference>
<evidence type="ECO:0000259" key="6">
    <source>
        <dbReference type="PROSITE" id="PS50113"/>
    </source>
</evidence>
<dbReference type="OrthoDB" id="9813151at2"/>
<dbReference type="EMBL" id="ABCK01000015">
    <property type="protein sequence ID" value="EDM26560.1"/>
    <property type="molecule type" value="Genomic_DNA"/>
</dbReference>
<keyword evidence="7" id="KW-0808">Transferase</keyword>
<dbReference type="InterPro" id="IPR000700">
    <property type="entry name" value="PAS-assoc_C"/>
</dbReference>
<dbReference type="InterPro" id="IPR036097">
    <property type="entry name" value="HisK_dim/P_sf"/>
</dbReference>
<gene>
    <name evidence="7" type="ORF">LNTAR_02092</name>
</gene>
<dbReference type="PANTHER" id="PTHR43547">
    <property type="entry name" value="TWO-COMPONENT HISTIDINE KINASE"/>
    <property type="match status" value="1"/>
</dbReference>
<evidence type="ECO:0000256" key="1">
    <source>
        <dbReference type="ARBA" id="ARBA00000085"/>
    </source>
</evidence>
<keyword evidence="8" id="KW-1185">Reference proteome</keyword>
<dbReference type="InterPro" id="IPR003661">
    <property type="entry name" value="HisK_dim/P_dom"/>
</dbReference>
<dbReference type="PANTHER" id="PTHR43547:SF2">
    <property type="entry name" value="HYBRID SIGNAL TRANSDUCTION HISTIDINE KINASE C"/>
    <property type="match status" value="1"/>
</dbReference>
<dbReference type="InterPro" id="IPR005467">
    <property type="entry name" value="His_kinase_dom"/>
</dbReference>
<evidence type="ECO:0000259" key="5">
    <source>
        <dbReference type="PROSITE" id="PS50112"/>
    </source>
</evidence>
<accession>A6DP28</accession>
<comment type="caution">
    <text evidence="7">The sequence shown here is derived from an EMBL/GenBank/DDBJ whole genome shotgun (WGS) entry which is preliminary data.</text>
</comment>
<dbReference type="PROSITE" id="PS50113">
    <property type="entry name" value="PAC"/>
    <property type="match status" value="1"/>
</dbReference>
<evidence type="ECO:0000313" key="7">
    <source>
        <dbReference type="EMBL" id="EDM26560.1"/>
    </source>
</evidence>
<dbReference type="RefSeq" id="WP_007279612.1">
    <property type="nucleotide sequence ID" value="NZ_ABCK01000015.1"/>
</dbReference>
<dbReference type="PRINTS" id="PR00344">
    <property type="entry name" value="BCTRLSENSOR"/>
</dbReference>
<dbReference type="STRING" id="313628.LNTAR_02092"/>
<dbReference type="SUPFAM" id="SSF47384">
    <property type="entry name" value="Homodimeric domain of signal transducing histidine kinase"/>
    <property type="match status" value="1"/>
</dbReference>
<dbReference type="Proteomes" id="UP000004947">
    <property type="component" value="Unassembled WGS sequence"/>
</dbReference>
<dbReference type="CDD" id="cd00082">
    <property type="entry name" value="HisKA"/>
    <property type="match status" value="1"/>
</dbReference>
<protein>
    <recommendedName>
        <fullName evidence="2">histidine kinase</fullName>
        <ecNumber evidence="2">2.7.13.3</ecNumber>
    </recommendedName>
</protein>
<keyword evidence="3" id="KW-0597">Phosphoprotein</keyword>
<dbReference type="SMART" id="SM00387">
    <property type="entry name" value="HATPase_c"/>
    <property type="match status" value="1"/>
</dbReference>
<feature type="domain" description="Histidine kinase" evidence="4">
    <location>
        <begin position="162"/>
        <end position="381"/>
    </location>
</feature>
<dbReference type="Pfam" id="PF02518">
    <property type="entry name" value="HATPase_c"/>
    <property type="match status" value="1"/>
</dbReference>
<dbReference type="InterPro" id="IPR000014">
    <property type="entry name" value="PAS"/>
</dbReference>
<dbReference type="SUPFAM" id="SSF55874">
    <property type="entry name" value="ATPase domain of HSP90 chaperone/DNA topoisomerase II/histidine kinase"/>
    <property type="match status" value="1"/>
</dbReference>
<comment type="catalytic activity">
    <reaction evidence="1">
        <text>ATP + protein L-histidine = ADP + protein N-phospho-L-histidine.</text>
        <dbReference type="EC" id="2.7.13.3"/>
    </reaction>
</comment>
<dbReference type="Gene3D" id="3.30.450.20">
    <property type="entry name" value="PAS domain"/>
    <property type="match status" value="1"/>
</dbReference>
<evidence type="ECO:0000313" key="8">
    <source>
        <dbReference type="Proteomes" id="UP000004947"/>
    </source>
</evidence>
<organism evidence="7 8">
    <name type="scientific">Lentisphaera araneosa HTCC2155</name>
    <dbReference type="NCBI Taxonomy" id="313628"/>
    <lineage>
        <taxon>Bacteria</taxon>
        <taxon>Pseudomonadati</taxon>
        <taxon>Lentisphaerota</taxon>
        <taxon>Lentisphaeria</taxon>
        <taxon>Lentisphaerales</taxon>
        <taxon>Lentisphaeraceae</taxon>
        <taxon>Lentisphaera</taxon>
    </lineage>
</organism>
<feature type="domain" description="PAC" evidence="6">
    <location>
        <begin position="90"/>
        <end position="144"/>
    </location>
</feature>
<dbReference type="EC" id="2.7.13.3" evidence="2"/>
<dbReference type="AlphaFoldDB" id="A6DP28"/>
<sequence>MNIKTNHNALPPYDNESIINTLAMVAMSTENAVIVTDATGHIEWVNEGFTRITEYQLYEIIGKKPGDFLQGEKSSLQTRENIRKALIEQKPITVEILNYSKSGREYWLNMNIQPIFDKNNILQKFIAIELDVTVQKKIEIKIKKLNQELTDALESKNKIFSIISHDLRAPFNSLIGLMEIFINDDVQYSQKDMKSILREIYESSKLTFNLLENLLNWSRSQNGTITCHPSFCNLSQILNEVQIILQLNFHKKEIELEIDCNKDINAFFDREMIISVLQNLLSNAIKFSNRKSKVVINVNPTKNHMLQICIIDSGLGIDKNQLENIFKIKGIKKNFGTEGEEGSGLGLLLCKDFIDLNNGVMECTSKLGHGTCFTIYLPLNENLCNN</sequence>
<evidence type="ECO:0000256" key="2">
    <source>
        <dbReference type="ARBA" id="ARBA00012438"/>
    </source>
</evidence>
<dbReference type="GO" id="GO:0000155">
    <property type="term" value="F:phosphorelay sensor kinase activity"/>
    <property type="evidence" value="ECO:0007669"/>
    <property type="project" value="InterPro"/>
</dbReference>
<evidence type="ECO:0000256" key="3">
    <source>
        <dbReference type="ARBA" id="ARBA00022553"/>
    </source>
</evidence>
<dbReference type="Pfam" id="PF00512">
    <property type="entry name" value="HisKA"/>
    <property type="match status" value="1"/>
</dbReference>
<dbReference type="SMART" id="SM00086">
    <property type="entry name" value="PAC"/>
    <property type="match status" value="1"/>
</dbReference>
<dbReference type="eggNOG" id="COG2205">
    <property type="taxonomic scope" value="Bacteria"/>
</dbReference>
<dbReference type="InterPro" id="IPR003594">
    <property type="entry name" value="HATPase_dom"/>
</dbReference>
<reference evidence="7 8" key="1">
    <citation type="journal article" date="2010" name="J. Bacteriol.">
        <title>Genome sequence of Lentisphaera araneosa HTCC2155T, the type species of the order Lentisphaerales in the phylum Lentisphaerae.</title>
        <authorList>
            <person name="Thrash J.C."/>
            <person name="Cho J.C."/>
            <person name="Vergin K.L."/>
            <person name="Morris R.M."/>
            <person name="Giovannoni S.J."/>
        </authorList>
    </citation>
    <scope>NUCLEOTIDE SEQUENCE [LARGE SCALE GENOMIC DNA]</scope>
    <source>
        <strain evidence="7 8">HTCC2155</strain>
    </source>
</reference>
<name>A6DP28_9BACT</name>
<dbReference type="SUPFAM" id="SSF55785">
    <property type="entry name" value="PYP-like sensor domain (PAS domain)"/>
    <property type="match status" value="1"/>
</dbReference>
<feature type="domain" description="PAS" evidence="5">
    <location>
        <begin position="18"/>
        <end position="89"/>
    </location>
</feature>